<keyword evidence="5" id="KW-0479">Metal-binding</keyword>
<accession>A0A6I1MQB6</accession>
<evidence type="ECO:0000313" key="6">
    <source>
        <dbReference type="EMBL" id="MPQ44678.1"/>
    </source>
</evidence>
<dbReference type="InterPro" id="IPR037171">
    <property type="entry name" value="NagB/RpiA_transferase-like"/>
</dbReference>
<dbReference type="EC" id="6.3.3.2" evidence="5"/>
<feature type="binding site" evidence="4">
    <location>
        <position position="54"/>
    </location>
    <ligand>
        <name>substrate</name>
    </ligand>
</feature>
<dbReference type="GO" id="GO:0035999">
    <property type="term" value="P:tetrahydrofolate interconversion"/>
    <property type="evidence" value="ECO:0007669"/>
    <property type="project" value="TreeGrafter"/>
</dbReference>
<dbReference type="RefSeq" id="WP_152891341.1">
    <property type="nucleotide sequence ID" value="NZ_WHJC01000278.1"/>
</dbReference>
<name>A0A6I1MQB6_9CLOT</name>
<dbReference type="EMBL" id="WHJC01000278">
    <property type="protein sequence ID" value="MPQ44678.1"/>
    <property type="molecule type" value="Genomic_DNA"/>
</dbReference>
<dbReference type="GO" id="GO:0046872">
    <property type="term" value="F:metal ion binding"/>
    <property type="evidence" value="ECO:0007669"/>
    <property type="project" value="UniProtKB-KW"/>
</dbReference>
<gene>
    <name evidence="6" type="ORF">GBZ86_13125</name>
</gene>
<dbReference type="SUPFAM" id="SSF100950">
    <property type="entry name" value="NagB/RpiA/CoA transferase-like"/>
    <property type="match status" value="1"/>
</dbReference>
<dbReference type="NCBIfam" id="TIGR02727">
    <property type="entry name" value="MTHFS_bact"/>
    <property type="match status" value="1"/>
</dbReference>
<dbReference type="AlphaFoldDB" id="A0A6I1MQB6"/>
<evidence type="ECO:0000256" key="3">
    <source>
        <dbReference type="ARBA" id="ARBA00022840"/>
    </source>
</evidence>
<keyword evidence="3 4" id="KW-0067">ATP-binding</keyword>
<evidence type="ECO:0000256" key="1">
    <source>
        <dbReference type="ARBA" id="ARBA00010638"/>
    </source>
</evidence>
<organism evidence="6 7">
    <name type="scientific">Clostridium tarantellae</name>
    <dbReference type="NCBI Taxonomy" id="39493"/>
    <lineage>
        <taxon>Bacteria</taxon>
        <taxon>Bacillati</taxon>
        <taxon>Bacillota</taxon>
        <taxon>Clostridia</taxon>
        <taxon>Eubacteriales</taxon>
        <taxon>Clostridiaceae</taxon>
        <taxon>Clostridium</taxon>
    </lineage>
</organism>
<feature type="binding site" evidence="4">
    <location>
        <begin position="132"/>
        <end position="140"/>
    </location>
    <ligand>
        <name>ATP</name>
        <dbReference type="ChEBI" id="CHEBI:30616"/>
    </ligand>
</feature>
<dbReference type="InterPro" id="IPR024185">
    <property type="entry name" value="FTHF_cligase-like_sf"/>
</dbReference>
<feature type="binding site" evidence="4">
    <location>
        <position position="49"/>
    </location>
    <ligand>
        <name>substrate</name>
    </ligand>
</feature>
<dbReference type="PIRSF" id="PIRSF006806">
    <property type="entry name" value="FTHF_cligase"/>
    <property type="match status" value="1"/>
</dbReference>
<evidence type="ECO:0000256" key="4">
    <source>
        <dbReference type="PIRSR" id="PIRSR006806-1"/>
    </source>
</evidence>
<evidence type="ECO:0000313" key="7">
    <source>
        <dbReference type="Proteomes" id="UP000430345"/>
    </source>
</evidence>
<protein>
    <recommendedName>
        <fullName evidence="5">5-formyltetrahydrofolate cyclo-ligase</fullName>
        <ecNumber evidence="5">6.3.3.2</ecNumber>
    </recommendedName>
</protein>
<sequence length="187" mass="21391">MKKEDLRLYIKKKRNSLKSNDKKILDNKIKINFIESEYFKKSKVIFIYVNMDSEIDTLAIIKEALRVGKKVAVPKVLPGVREMKALEIKSLLDLNESGAFGILEPNINNIDLSNEIDLVILPGLAFDRDGNRVGYGGGFYDTFLDKHHIENRIALCYDFQVVEEIEIEDFDKVINGIITNKTIINIV</sequence>
<evidence type="ECO:0000256" key="5">
    <source>
        <dbReference type="RuleBase" id="RU361279"/>
    </source>
</evidence>
<proteinExistence type="inferred from homology"/>
<comment type="cofactor">
    <cofactor evidence="5">
        <name>Mg(2+)</name>
        <dbReference type="ChEBI" id="CHEBI:18420"/>
    </cofactor>
</comment>
<evidence type="ECO:0000256" key="2">
    <source>
        <dbReference type="ARBA" id="ARBA00022741"/>
    </source>
</evidence>
<reference evidence="6 7" key="1">
    <citation type="submission" date="2019-10" db="EMBL/GenBank/DDBJ databases">
        <title>The Genome Sequence of Clostridium tarantellae Isolated from Fish Brain.</title>
        <authorList>
            <person name="Bano L."/>
            <person name="Kiel M."/>
            <person name="Sales G."/>
            <person name="Doxey A.C."/>
            <person name="Mansfield M.J."/>
            <person name="Schiavone M."/>
            <person name="Rossetto O."/>
            <person name="Pirazzini M."/>
            <person name="Dobrindt U."/>
            <person name="Montecucco C."/>
        </authorList>
    </citation>
    <scope>NUCLEOTIDE SEQUENCE [LARGE SCALE GENOMIC DNA]</scope>
    <source>
        <strain evidence="6 7">DSM 3997</strain>
    </source>
</reference>
<feature type="binding site" evidence="4">
    <location>
        <begin position="3"/>
        <end position="7"/>
    </location>
    <ligand>
        <name>ATP</name>
        <dbReference type="ChEBI" id="CHEBI:30616"/>
    </ligand>
</feature>
<dbReference type="InterPro" id="IPR002698">
    <property type="entry name" value="FTHF_cligase"/>
</dbReference>
<keyword evidence="2 4" id="KW-0547">Nucleotide-binding</keyword>
<dbReference type="PANTHER" id="PTHR23407">
    <property type="entry name" value="ATPASE INHIBITOR/5-FORMYLTETRAHYDROFOLATE CYCLO-LIGASE"/>
    <property type="match status" value="1"/>
</dbReference>
<keyword evidence="5" id="KW-0460">Magnesium</keyword>
<dbReference type="Pfam" id="PF01812">
    <property type="entry name" value="5-FTHF_cyc-lig"/>
    <property type="match status" value="1"/>
</dbReference>
<comment type="catalytic activity">
    <reaction evidence="5">
        <text>(6S)-5-formyl-5,6,7,8-tetrahydrofolate + ATP = (6R)-5,10-methenyltetrahydrofolate + ADP + phosphate</text>
        <dbReference type="Rhea" id="RHEA:10488"/>
        <dbReference type="ChEBI" id="CHEBI:30616"/>
        <dbReference type="ChEBI" id="CHEBI:43474"/>
        <dbReference type="ChEBI" id="CHEBI:57455"/>
        <dbReference type="ChEBI" id="CHEBI:57457"/>
        <dbReference type="ChEBI" id="CHEBI:456216"/>
        <dbReference type="EC" id="6.3.3.2"/>
    </reaction>
</comment>
<dbReference type="GO" id="GO:0030272">
    <property type="term" value="F:5-formyltetrahydrofolate cyclo-ligase activity"/>
    <property type="evidence" value="ECO:0007669"/>
    <property type="project" value="UniProtKB-EC"/>
</dbReference>
<dbReference type="GO" id="GO:0009396">
    <property type="term" value="P:folic acid-containing compound biosynthetic process"/>
    <property type="evidence" value="ECO:0007669"/>
    <property type="project" value="TreeGrafter"/>
</dbReference>
<comment type="similarity">
    <text evidence="1 5">Belongs to the 5-formyltetrahydrofolate cyclo-ligase family.</text>
</comment>
<dbReference type="GO" id="GO:0005524">
    <property type="term" value="F:ATP binding"/>
    <property type="evidence" value="ECO:0007669"/>
    <property type="project" value="UniProtKB-KW"/>
</dbReference>
<dbReference type="Gene3D" id="3.40.50.10420">
    <property type="entry name" value="NagB/RpiA/CoA transferase-like"/>
    <property type="match status" value="1"/>
</dbReference>
<dbReference type="PANTHER" id="PTHR23407:SF1">
    <property type="entry name" value="5-FORMYLTETRAHYDROFOLATE CYCLO-LIGASE"/>
    <property type="match status" value="1"/>
</dbReference>
<comment type="caution">
    <text evidence="6">The sequence shown here is derived from an EMBL/GenBank/DDBJ whole genome shotgun (WGS) entry which is preliminary data.</text>
</comment>
<dbReference type="OrthoDB" id="9801938at2"/>
<dbReference type="Proteomes" id="UP000430345">
    <property type="component" value="Unassembled WGS sequence"/>
</dbReference>
<keyword evidence="7" id="KW-1185">Reference proteome</keyword>
<keyword evidence="6" id="KW-0436">Ligase</keyword>